<dbReference type="PANTHER" id="PTHR30244:SF34">
    <property type="entry name" value="DTDP-4-AMINO-4,6-DIDEOXYGALACTOSE TRANSAMINASE"/>
    <property type="match status" value="1"/>
</dbReference>
<evidence type="ECO:0008006" key="2">
    <source>
        <dbReference type="Google" id="ProtNLM"/>
    </source>
</evidence>
<sequence length="381" mass="43688">MIPLFKVFISEDVKDPLISTLYSGSITQGPRVEEFESKLSDMFNHPYILTLNSATSGLTMALRMIKDDFEEDGIGISTDDEVLTVPLTCMATNIPIMANNMNIKWVDVDRETGLIDLKDLEQKITVKTKIIMFVHWGGYPVDLDAINSILDKKEKEIGFRPKIIEDCAHAFLSEYKGKKLGTTGNYAVFSLQAIKHLTTGDGGLLFCPTKDSYDKGKLLRWYGIDRSKRNYKGKDLRLEADVSDWGYKFHMNDVNATIGLYNLPHIPSLIEKDRYNGKYFDENIKNPKIKIVQPYTENSKSAYWLYTVQVEEKANFIEHMKQNNIMASQVHQRNDVHSCFEKFKSDLPNLDFVEKHIVCIPVGWWLSNEDRNHIVSTCNSF</sequence>
<accession>A0A6C0DXX8</accession>
<dbReference type="Pfam" id="PF01041">
    <property type="entry name" value="DegT_DnrJ_EryC1"/>
    <property type="match status" value="1"/>
</dbReference>
<protein>
    <recommendedName>
        <fullName evidence="2">DegT/DnrJ/EryC1/StrS aminotransferase family protein</fullName>
    </recommendedName>
</protein>
<dbReference type="SUPFAM" id="SSF53383">
    <property type="entry name" value="PLP-dependent transferases"/>
    <property type="match status" value="1"/>
</dbReference>
<dbReference type="GO" id="GO:0000271">
    <property type="term" value="P:polysaccharide biosynthetic process"/>
    <property type="evidence" value="ECO:0007669"/>
    <property type="project" value="TreeGrafter"/>
</dbReference>
<dbReference type="PANTHER" id="PTHR30244">
    <property type="entry name" value="TRANSAMINASE"/>
    <property type="match status" value="1"/>
</dbReference>
<dbReference type="InterPro" id="IPR015421">
    <property type="entry name" value="PyrdxlP-dep_Trfase_major"/>
</dbReference>
<evidence type="ECO:0000313" key="1">
    <source>
        <dbReference type="EMBL" id="QHT20025.1"/>
    </source>
</evidence>
<dbReference type="AlphaFoldDB" id="A0A6C0DXX8"/>
<dbReference type="InterPro" id="IPR015422">
    <property type="entry name" value="PyrdxlP-dep_Trfase_small"/>
</dbReference>
<reference evidence="1" key="1">
    <citation type="journal article" date="2020" name="Nature">
        <title>Giant virus diversity and host interactions through global metagenomics.</title>
        <authorList>
            <person name="Schulz F."/>
            <person name="Roux S."/>
            <person name="Paez-Espino D."/>
            <person name="Jungbluth S."/>
            <person name="Walsh D.A."/>
            <person name="Denef V.J."/>
            <person name="McMahon K.D."/>
            <person name="Konstantinidis K.T."/>
            <person name="Eloe-Fadrosh E.A."/>
            <person name="Kyrpides N.C."/>
            <person name="Woyke T."/>
        </authorList>
    </citation>
    <scope>NUCLEOTIDE SEQUENCE</scope>
    <source>
        <strain evidence="1">GVMAG-M-3300023174-60</strain>
    </source>
</reference>
<dbReference type="EMBL" id="MN739677">
    <property type="protein sequence ID" value="QHT20025.1"/>
    <property type="molecule type" value="Genomic_DNA"/>
</dbReference>
<dbReference type="Gene3D" id="3.90.1150.10">
    <property type="entry name" value="Aspartate Aminotransferase, domain 1"/>
    <property type="match status" value="1"/>
</dbReference>
<dbReference type="InterPro" id="IPR000653">
    <property type="entry name" value="DegT/StrS_aminotransferase"/>
</dbReference>
<name>A0A6C0DXX8_9ZZZZ</name>
<dbReference type="Gene3D" id="3.40.640.10">
    <property type="entry name" value="Type I PLP-dependent aspartate aminotransferase-like (Major domain)"/>
    <property type="match status" value="1"/>
</dbReference>
<dbReference type="PIRSF" id="PIRSF000390">
    <property type="entry name" value="PLP_StrS"/>
    <property type="match status" value="1"/>
</dbReference>
<dbReference type="InterPro" id="IPR015424">
    <property type="entry name" value="PyrdxlP-dep_Trfase"/>
</dbReference>
<dbReference type="GO" id="GO:0008483">
    <property type="term" value="F:transaminase activity"/>
    <property type="evidence" value="ECO:0007669"/>
    <property type="project" value="TreeGrafter"/>
</dbReference>
<proteinExistence type="predicted"/>
<organism evidence="1">
    <name type="scientific">viral metagenome</name>
    <dbReference type="NCBI Taxonomy" id="1070528"/>
    <lineage>
        <taxon>unclassified sequences</taxon>
        <taxon>metagenomes</taxon>
        <taxon>organismal metagenomes</taxon>
    </lineage>
</organism>
<dbReference type="GO" id="GO:0030170">
    <property type="term" value="F:pyridoxal phosphate binding"/>
    <property type="evidence" value="ECO:0007669"/>
    <property type="project" value="TreeGrafter"/>
</dbReference>